<evidence type="ECO:0000256" key="3">
    <source>
        <dbReference type="ARBA" id="ARBA00022670"/>
    </source>
</evidence>
<dbReference type="AlphaFoldDB" id="O97100"/>
<dbReference type="PROSITE" id="PS00134">
    <property type="entry name" value="TRYPSIN_HIS"/>
    <property type="match status" value="1"/>
</dbReference>
<dbReference type="InterPro" id="IPR050430">
    <property type="entry name" value="Peptidase_S1"/>
</dbReference>
<reference evidence="16" key="1">
    <citation type="submission" date="1998-03" db="EMBL/GenBank/DDBJ databases">
        <authorList>
            <person name="Almeida R.W."/>
            <person name="Crisanti A."/>
            <person name="Mueller H.-M."/>
            <person name="Ferreira I.I."/>
            <person name="Galler R."/>
        </authorList>
    </citation>
    <scope>NUCLEOTIDE SEQUENCE</scope>
</reference>
<evidence type="ECO:0000256" key="10">
    <source>
        <dbReference type="ARBA" id="ARBA00024195"/>
    </source>
</evidence>
<dbReference type="InterPro" id="IPR001314">
    <property type="entry name" value="Peptidase_S1A"/>
</dbReference>
<dbReference type="InterPro" id="IPR033116">
    <property type="entry name" value="TRYPSIN_SER"/>
</dbReference>
<dbReference type="GO" id="GO:0016485">
    <property type="term" value="P:protein processing"/>
    <property type="evidence" value="ECO:0007669"/>
    <property type="project" value="UniProtKB-ARBA"/>
</dbReference>
<evidence type="ECO:0000256" key="4">
    <source>
        <dbReference type="ARBA" id="ARBA00022729"/>
    </source>
</evidence>
<name>O97100_ANODA</name>
<dbReference type="SUPFAM" id="SSF50494">
    <property type="entry name" value="Trypsin-like serine proteases"/>
    <property type="match status" value="1"/>
</dbReference>
<reference evidence="16" key="2">
    <citation type="journal article" date="2003" name="Insect Biochem. Mol. Biol.">
        <title>Chymotrypsin genes in the malaria mosquitoes Anopheles aquasalis and Anopheles darlingi.</title>
        <authorList>
            <person name="de Almeida R.W."/>
            <person name="Tovar F.J."/>
            <person name="Ferreira I.I."/>
            <person name="Leoncini O."/>
        </authorList>
    </citation>
    <scope>NUCLEOTIDE SEQUENCE</scope>
</reference>
<dbReference type="MEROPS" id="S01.166"/>
<dbReference type="GO" id="GO:0004252">
    <property type="term" value="F:serine-type endopeptidase activity"/>
    <property type="evidence" value="ECO:0007669"/>
    <property type="project" value="UniProtKB-EC"/>
</dbReference>
<comment type="catalytic activity">
    <reaction evidence="11">
        <text>Preferential cleavage: Arg-|-Xaa, Lys-|-Xaa.</text>
        <dbReference type="EC" id="3.4.21.4"/>
    </reaction>
</comment>
<dbReference type="GO" id="GO:0007586">
    <property type="term" value="P:digestion"/>
    <property type="evidence" value="ECO:0007669"/>
    <property type="project" value="UniProtKB-KW"/>
</dbReference>
<dbReference type="GO" id="GO:0005576">
    <property type="term" value="C:extracellular region"/>
    <property type="evidence" value="ECO:0007669"/>
    <property type="project" value="UniProtKB-SubCell"/>
</dbReference>
<evidence type="ECO:0000256" key="9">
    <source>
        <dbReference type="ARBA" id="ARBA00023157"/>
    </source>
</evidence>
<evidence type="ECO:0000256" key="13">
    <source>
        <dbReference type="RuleBase" id="RU363034"/>
    </source>
</evidence>
<evidence type="ECO:0000259" key="15">
    <source>
        <dbReference type="PROSITE" id="PS50240"/>
    </source>
</evidence>
<evidence type="ECO:0000313" key="16">
    <source>
        <dbReference type="EMBL" id="AAD17494.1"/>
    </source>
</evidence>
<dbReference type="Pfam" id="PF00089">
    <property type="entry name" value="Trypsin"/>
    <property type="match status" value="1"/>
</dbReference>
<gene>
    <name evidence="16" type="primary">cy2</name>
</gene>
<evidence type="ECO:0000256" key="7">
    <source>
        <dbReference type="ARBA" id="ARBA00022825"/>
    </source>
</evidence>
<comment type="subcellular location">
    <subcellularLocation>
        <location evidence="1">Secreted</location>
    </subcellularLocation>
</comment>
<keyword evidence="6 13" id="KW-0378">Hydrolase</keyword>
<dbReference type="CDD" id="cd00190">
    <property type="entry name" value="Tryp_SPc"/>
    <property type="match status" value="1"/>
</dbReference>
<keyword evidence="5" id="KW-0222">Digestion</keyword>
<dbReference type="Gene3D" id="2.40.10.10">
    <property type="entry name" value="Trypsin-like serine proteases"/>
    <property type="match status" value="2"/>
</dbReference>
<evidence type="ECO:0000256" key="14">
    <source>
        <dbReference type="SAM" id="SignalP"/>
    </source>
</evidence>
<keyword evidence="7 13" id="KW-0720">Serine protease</keyword>
<evidence type="ECO:0000256" key="6">
    <source>
        <dbReference type="ARBA" id="ARBA00022801"/>
    </source>
</evidence>
<dbReference type="InterPro" id="IPR001254">
    <property type="entry name" value="Trypsin_dom"/>
</dbReference>
<dbReference type="FunFam" id="2.40.10.10:FF:000047">
    <property type="entry name" value="Trypsin eta"/>
    <property type="match status" value="1"/>
</dbReference>
<sequence length="255" mass="27942">MKAIITVLAVISAIVDAQCKVPSRQHNRVVGGQDAEESSAPYQISLQLADRGHFCGGSILNERWILTAAHCIKEIDAADLEVLAGTNNLQEGGQRYRVDRLFSHSRYNRPQFHNDIALVHLAAPIRFSSKIKSIEYSEQALPANVTVRLTGWGMLDVWGPSPTQLQTIDLRTLTNKDCKAKLMLNPHNVDIGHVCTLTKKGEGACNGDSGGPLVFGNKLVGVVNFGMPCATGMPDMFARVSYYHDWIRTTIANNS</sequence>
<protein>
    <recommendedName>
        <fullName evidence="12">trypsin</fullName>
        <ecNumber evidence="12">3.4.21.4</ecNumber>
    </recommendedName>
</protein>
<dbReference type="VEuPathDB" id="VectorBase:ADAR2_003857"/>
<feature type="signal peptide" evidence="14">
    <location>
        <begin position="1"/>
        <end position="17"/>
    </location>
</feature>
<dbReference type="EMBL" id="AF051781">
    <property type="protein sequence ID" value="AAD17494.1"/>
    <property type="molecule type" value="Genomic_DNA"/>
</dbReference>
<dbReference type="InterPro" id="IPR018114">
    <property type="entry name" value="TRYPSIN_HIS"/>
</dbReference>
<keyword evidence="4 14" id="KW-0732">Signal</keyword>
<evidence type="ECO:0000256" key="12">
    <source>
        <dbReference type="ARBA" id="ARBA00038868"/>
    </source>
</evidence>
<dbReference type="EC" id="3.4.21.4" evidence="12"/>
<keyword evidence="3 13" id="KW-0645">Protease</keyword>
<proteinExistence type="inferred from homology"/>
<accession>O97100</accession>
<dbReference type="InterPro" id="IPR009003">
    <property type="entry name" value="Peptidase_S1_PA"/>
</dbReference>
<dbReference type="PRINTS" id="PR00722">
    <property type="entry name" value="CHYMOTRYPSIN"/>
</dbReference>
<dbReference type="InterPro" id="IPR043504">
    <property type="entry name" value="Peptidase_S1_PA_chymotrypsin"/>
</dbReference>
<comment type="similarity">
    <text evidence="10">Belongs to the peptidase S1 family. CLIP subfamily.</text>
</comment>
<dbReference type="PANTHER" id="PTHR24276:SF97">
    <property type="entry name" value="GH13245P2-RELATED"/>
    <property type="match status" value="1"/>
</dbReference>
<dbReference type="PROSITE" id="PS50240">
    <property type="entry name" value="TRYPSIN_DOM"/>
    <property type="match status" value="1"/>
</dbReference>
<dbReference type="PROSITE" id="PS00135">
    <property type="entry name" value="TRYPSIN_SER"/>
    <property type="match status" value="1"/>
</dbReference>
<evidence type="ECO:0000256" key="2">
    <source>
        <dbReference type="ARBA" id="ARBA00022525"/>
    </source>
</evidence>
<feature type="domain" description="Peptidase S1" evidence="15">
    <location>
        <begin position="29"/>
        <end position="252"/>
    </location>
</feature>
<keyword evidence="9" id="KW-1015">Disulfide bond</keyword>
<keyword evidence="2" id="KW-0964">Secreted</keyword>
<dbReference type="VEuPathDB" id="VectorBase:ADAC004186"/>
<evidence type="ECO:0000256" key="8">
    <source>
        <dbReference type="ARBA" id="ARBA00023145"/>
    </source>
</evidence>
<keyword evidence="8" id="KW-0865">Zymogen</keyword>
<evidence type="ECO:0000256" key="1">
    <source>
        <dbReference type="ARBA" id="ARBA00004613"/>
    </source>
</evidence>
<organism evidence="16">
    <name type="scientific">Anopheles darlingi</name>
    <name type="common">Mosquito</name>
    <dbReference type="NCBI Taxonomy" id="43151"/>
    <lineage>
        <taxon>Eukaryota</taxon>
        <taxon>Metazoa</taxon>
        <taxon>Ecdysozoa</taxon>
        <taxon>Arthropoda</taxon>
        <taxon>Hexapoda</taxon>
        <taxon>Insecta</taxon>
        <taxon>Pterygota</taxon>
        <taxon>Neoptera</taxon>
        <taxon>Endopterygota</taxon>
        <taxon>Diptera</taxon>
        <taxon>Nematocera</taxon>
        <taxon>Culicoidea</taxon>
        <taxon>Culicidae</taxon>
        <taxon>Anophelinae</taxon>
        <taxon>Anopheles</taxon>
    </lineage>
</organism>
<evidence type="ECO:0000256" key="5">
    <source>
        <dbReference type="ARBA" id="ARBA00022757"/>
    </source>
</evidence>
<feature type="chain" id="PRO_5004160977" description="trypsin" evidence="14">
    <location>
        <begin position="18"/>
        <end position="255"/>
    </location>
</feature>
<evidence type="ECO:0000256" key="11">
    <source>
        <dbReference type="ARBA" id="ARBA00036320"/>
    </source>
</evidence>
<dbReference type="PANTHER" id="PTHR24276">
    <property type="entry name" value="POLYSERASE-RELATED"/>
    <property type="match status" value="1"/>
</dbReference>
<dbReference type="SMART" id="SM00020">
    <property type="entry name" value="Tryp_SPc"/>
    <property type="match status" value="1"/>
</dbReference>